<dbReference type="SUPFAM" id="SSF88713">
    <property type="entry name" value="Glycoside hydrolase/deacetylase"/>
    <property type="match status" value="1"/>
</dbReference>
<gene>
    <name evidence="5" type="ORF">GTP91_04095</name>
</gene>
<comment type="caution">
    <text evidence="5">The sequence shown here is derived from an EMBL/GenBank/DDBJ whole genome shotgun (WGS) entry which is preliminary data.</text>
</comment>
<feature type="signal peptide" evidence="3">
    <location>
        <begin position="1"/>
        <end position="18"/>
    </location>
</feature>
<dbReference type="InterPro" id="IPR050248">
    <property type="entry name" value="Polysacc_deacetylase_ArnD"/>
</dbReference>
<keyword evidence="2" id="KW-0378">Hydrolase</keyword>
<organism evidence="5 6">
    <name type="scientific">Duganella vulcania</name>
    <dbReference type="NCBI Taxonomy" id="2692166"/>
    <lineage>
        <taxon>Bacteria</taxon>
        <taxon>Pseudomonadati</taxon>
        <taxon>Pseudomonadota</taxon>
        <taxon>Betaproteobacteria</taxon>
        <taxon>Burkholderiales</taxon>
        <taxon>Oxalobacteraceae</taxon>
        <taxon>Telluria group</taxon>
        <taxon>Duganella</taxon>
    </lineage>
</organism>
<dbReference type="RefSeq" id="WP_161095628.1">
    <property type="nucleotide sequence ID" value="NZ_WWCW01000007.1"/>
</dbReference>
<reference evidence="5 6" key="1">
    <citation type="submission" date="2020-01" db="EMBL/GenBank/DDBJ databases">
        <title>Novel species isolated from a subtropical stream in China.</title>
        <authorList>
            <person name="Lu H."/>
        </authorList>
    </citation>
    <scope>NUCLEOTIDE SEQUENCE [LARGE SCALE GENOMIC DNA]</scope>
    <source>
        <strain evidence="5 6">FT82W</strain>
    </source>
</reference>
<evidence type="ECO:0000259" key="4">
    <source>
        <dbReference type="PROSITE" id="PS51677"/>
    </source>
</evidence>
<dbReference type="InterPro" id="IPR002509">
    <property type="entry name" value="NODB_dom"/>
</dbReference>
<evidence type="ECO:0000313" key="6">
    <source>
        <dbReference type="Proteomes" id="UP000470302"/>
    </source>
</evidence>
<accession>A0A845G082</accession>
<dbReference type="Pfam" id="PF01522">
    <property type="entry name" value="Polysacc_deac_1"/>
    <property type="match status" value="1"/>
</dbReference>
<feature type="chain" id="PRO_5032759769" evidence="3">
    <location>
        <begin position="19"/>
        <end position="239"/>
    </location>
</feature>
<dbReference type="GO" id="GO:0016020">
    <property type="term" value="C:membrane"/>
    <property type="evidence" value="ECO:0007669"/>
    <property type="project" value="TreeGrafter"/>
</dbReference>
<keyword evidence="1" id="KW-0479">Metal-binding</keyword>
<proteinExistence type="predicted"/>
<dbReference type="PANTHER" id="PTHR10587:SF133">
    <property type="entry name" value="CHITIN DEACETYLASE 1-RELATED"/>
    <property type="match status" value="1"/>
</dbReference>
<evidence type="ECO:0000256" key="3">
    <source>
        <dbReference type="SAM" id="SignalP"/>
    </source>
</evidence>
<evidence type="ECO:0000313" key="5">
    <source>
        <dbReference type="EMBL" id="MYM86359.1"/>
    </source>
</evidence>
<sequence length="239" mass="25534">MRIAIAGLLATLAGLAHAADCGPDKLGTARTITLKRESALYGAMQHAPLPLQKNEIVLTFDDGPMPETTPLVLKALADQCARATFFMVGSNLEKSPELARRVVAEGHSAGVHSQTHANLATLSEPAQLADLHQVRAAYQTVFGKATPAYRFPYLGETPATLAALKDAGITVMSIDLGINDWLPEDTTDILLERLAKSLDTAGGGILLMHDVNVPTAKALPALLKLLKQRGYSVVHLEWN</sequence>
<dbReference type="PANTHER" id="PTHR10587">
    <property type="entry name" value="GLYCOSYL TRANSFERASE-RELATED"/>
    <property type="match status" value="1"/>
</dbReference>
<feature type="domain" description="NodB homology" evidence="4">
    <location>
        <begin position="54"/>
        <end position="234"/>
    </location>
</feature>
<dbReference type="Proteomes" id="UP000470302">
    <property type="component" value="Unassembled WGS sequence"/>
</dbReference>
<evidence type="ECO:0000256" key="1">
    <source>
        <dbReference type="ARBA" id="ARBA00022723"/>
    </source>
</evidence>
<name>A0A845G082_9BURK</name>
<dbReference type="EMBL" id="WWCW01000007">
    <property type="protein sequence ID" value="MYM86359.1"/>
    <property type="molecule type" value="Genomic_DNA"/>
</dbReference>
<dbReference type="GO" id="GO:0046872">
    <property type="term" value="F:metal ion binding"/>
    <property type="evidence" value="ECO:0007669"/>
    <property type="project" value="UniProtKB-KW"/>
</dbReference>
<dbReference type="GO" id="GO:0016810">
    <property type="term" value="F:hydrolase activity, acting on carbon-nitrogen (but not peptide) bonds"/>
    <property type="evidence" value="ECO:0007669"/>
    <property type="project" value="InterPro"/>
</dbReference>
<evidence type="ECO:0000256" key="2">
    <source>
        <dbReference type="ARBA" id="ARBA00022801"/>
    </source>
</evidence>
<keyword evidence="3" id="KW-0732">Signal</keyword>
<dbReference type="GO" id="GO:0005975">
    <property type="term" value="P:carbohydrate metabolic process"/>
    <property type="evidence" value="ECO:0007669"/>
    <property type="project" value="InterPro"/>
</dbReference>
<dbReference type="InterPro" id="IPR011330">
    <property type="entry name" value="Glyco_hydro/deAcase_b/a-brl"/>
</dbReference>
<protein>
    <submittedName>
        <fullName evidence="5">Polysaccharide deacetylase family protein</fullName>
    </submittedName>
</protein>
<dbReference type="CDD" id="cd10917">
    <property type="entry name" value="CE4_NodB_like_6s_7s"/>
    <property type="match status" value="1"/>
</dbReference>
<dbReference type="AlphaFoldDB" id="A0A845G082"/>
<dbReference type="Gene3D" id="3.20.20.370">
    <property type="entry name" value="Glycoside hydrolase/deacetylase"/>
    <property type="match status" value="1"/>
</dbReference>
<dbReference type="PROSITE" id="PS51677">
    <property type="entry name" value="NODB"/>
    <property type="match status" value="1"/>
</dbReference>